<keyword evidence="14" id="KW-1185">Reference proteome</keyword>
<dbReference type="EMBL" id="LSMT01000379">
    <property type="protein sequence ID" value="PFX19052.1"/>
    <property type="molecule type" value="Genomic_DNA"/>
</dbReference>
<keyword evidence="7" id="KW-0472">Membrane</keyword>
<dbReference type="PANTHER" id="PTHR13401">
    <property type="entry name" value="RAGULATOR COMPLEX PROTEIN LAMTOR1"/>
    <property type="match status" value="1"/>
</dbReference>
<dbReference type="GO" id="GO:0005765">
    <property type="term" value="C:lysosomal membrane"/>
    <property type="evidence" value="ECO:0007669"/>
    <property type="project" value="UniProtKB-SubCell"/>
</dbReference>
<dbReference type="GO" id="GO:0007040">
    <property type="term" value="P:lysosome organization"/>
    <property type="evidence" value="ECO:0007669"/>
    <property type="project" value="InterPro"/>
</dbReference>
<evidence type="ECO:0000256" key="6">
    <source>
        <dbReference type="ARBA" id="ARBA00022753"/>
    </source>
</evidence>
<comment type="caution">
    <text evidence="13">The sequence shown here is derived from an EMBL/GenBank/DDBJ whole genome shotgun (WGS) entry which is preliminary data.</text>
</comment>
<evidence type="ECO:0000313" key="14">
    <source>
        <dbReference type="Proteomes" id="UP000225706"/>
    </source>
</evidence>
<keyword evidence="8" id="KW-0564">Palmitate</keyword>
<feature type="compositionally biased region" description="Polar residues" evidence="12">
    <location>
        <begin position="7"/>
        <end position="16"/>
    </location>
</feature>
<dbReference type="GO" id="GO:0005085">
    <property type="term" value="F:guanyl-nucleotide exchange factor activity"/>
    <property type="evidence" value="ECO:0007669"/>
    <property type="project" value="TreeGrafter"/>
</dbReference>
<evidence type="ECO:0000256" key="10">
    <source>
        <dbReference type="ARBA" id="ARBA00023288"/>
    </source>
</evidence>
<keyword evidence="9" id="KW-0458">Lysosome</keyword>
<evidence type="ECO:0000256" key="7">
    <source>
        <dbReference type="ARBA" id="ARBA00023136"/>
    </source>
</evidence>
<evidence type="ECO:0000256" key="4">
    <source>
        <dbReference type="ARBA" id="ARBA00016099"/>
    </source>
</evidence>
<feature type="region of interest" description="Disordered" evidence="12">
    <location>
        <begin position="186"/>
        <end position="243"/>
    </location>
</feature>
<name>A0A2B4RS38_STYPI</name>
<evidence type="ECO:0000256" key="11">
    <source>
        <dbReference type="ARBA" id="ARBA00032695"/>
    </source>
</evidence>
<sequence>MGCCFSSEESTSGSRQASERDPLLGGRSTPIANGQRPVDDALNHSSGPISKTDEQSLLSRILHQTAHKVIDVSSTEPHSIERTEYMERSRQYMSKLSTVNGSALHNGSNLPGGVKAPSSVLASEPIPQGDVAFVIQAAKGADASLSGFHVEHRDALVVWPCELLGKLKNVQHSKKKTHSAIEEVTAAMETSPRNGQRTPKSATGTKNDFSSPSRISPPQEQPQVSTPESRDASPQKSPSSAKKIKSFFQDLQRESRHALTNKKAKIIQLWEGRRWRRMSAEEVEPFAEMEEKELSCYGATEVLDCNSNTDDHSYLTGRQADGIMVGNHC</sequence>
<feature type="compositionally biased region" description="Polar residues" evidence="12">
    <location>
        <begin position="191"/>
        <end position="227"/>
    </location>
</feature>
<dbReference type="OrthoDB" id="5562028at2759"/>
<evidence type="ECO:0000256" key="1">
    <source>
        <dbReference type="ARBA" id="ARBA00004122"/>
    </source>
</evidence>
<evidence type="ECO:0000313" key="13">
    <source>
        <dbReference type="EMBL" id="PFX19052.1"/>
    </source>
</evidence>
<dbReference type="SMART" id="SM01262">
    <property type="entry name" value="LAMTOR"/>
    <property type="match status" value="1"/>
</dbReference>
<dbReference type="GO" id="GO:0032008">
    <property type="term" value="P:positive regulation of TOR signaling"/>
    <property type="evidence" value="ECO:0007669"/>
    <property type="project" value="InterPro"/>
</dbReference>
<dbReference type="AlphaFoldDB" id="A0A2B4RS38"/>
<reference evidence="14" key="1">
    <citation type="journal article" date="2017" name="bioRxiv">
        <title>Comparative analysis of the genomes of Stylophora pistillata and Acropora digitifera provides evidence for extensive differences between species of corals.</title>
        <authorList>
            <person name="Voolstra C.R."/>
            <person name="Li Y."/>
            <person name="Liew Y.J."/>
            <person name="Baumgarten S."/>
            <person name="Zoccola D."/>
            <person name="Flot J.-F."/>
            <person name="Tambutte S."/>
            <person name="Allemand D."/>
            <person name="Aranda M."/>
        </authorList>
    </citation>
    <scope>NUCLEOTIDE SEQUENCE [LARGE SCALE GENOMIC DNA]</scope>
</reference>
<organism evidence="13 14">
    <name type="scientific">Stylophora pistillata</name>
    <name type="common">Smooth cauliflower coral</name>
    <dbReference type="NCBI Taxonomy" id="50429"/>
    <lineage>
        <taxon>Eukaryota</taxon>
        <taxon>Metazoa</taxon>
        <taxon>Cnidaria</taxon>
        <taxon>Anthozoa</taxon>
        <taxon>Hexacorallia</taxon>
        <taxon>Scleractinia</taxon>
        <taxon>Astrocoeniina</taxon>
        <taxon>Pocilloporidae</taxon>
        <taxon>Stylophora</taxon>
    </lineage>
</organism>
<protein>
    <recommendedName>
        <fullName evidence="4">Ragulator complex protein LAMTOR1</fullName>
    </recommendedName>
    <alternativeName>
        <fullName evidence="11">Late endosomal/lysosomal adaptor and MAPK and MTOR activator 1</fullName>
    </alternativeName>
</protein>
<comment type="similarity">
    <text evidence="3">Belongs to the LAMTOR1 family.</text>
</comment>
<evidence type="ECO:0000256" key="3">
    <source>
        <dbReference type="ARBA" id="ARBA00010861"/>
    </source>
</evidence>
<dbReference type="PANTHER" id="PTHR13401:SF2">
    <property type="entry name" value="RAGULATOR COMPLEX PROTEIN LAMTOR1"/>
    <property type="match status" value="1"/>
</dbReference>
<keyword evidence="5" id="KW-0519">Myristate</keyword>
<evidence type="ECO:0000256" key="2">
    <source>
        <dbReference type="ARBA" id="ARBA00004577"/>
    </source>
</evidence>
<evidence type="ECO:0000256" key="5">
    <source>
        <dbReference type="ARBA" id="ARBA00022707"/>
    </source>
</evidence>
<dbReference type="GO" id="GO:0060090">
    <property type="term" value="F:molecular adaptor activity"/>
    <property type="evidence" value="ECO:0007669"/>
    <property type="project" value="TreeGrafter"/>
</dbReference>
<dbReference type="Pfam" id="PF15454">
    <property type="entry name" value="LAMTOR"/>
    <property type="match status" value="1"/>
</dbReference>
<feature type="region of interest" description="Disordered" evidence="12">
    <location>
        <begin position="1"/>
        <end position="53"/>
    </location>
</feature>
<dbReference type="Proteomes" id="UP000225706">
    <property type="component" value="Unassembled WGS sequence"/>
</dbReference>
<dbReference type="GO" id="GO:0031902">
    <property type="term" value="C:late endosome membrane"/>
    <property type="evidence" value="ECO:0007669"/>
    <property type="project" value="UniProtKB-SubCell"/>
</dbReference>
<dbReference type="GO" id="GO:0045121">
    <property type="term" value="C:membrane raft"/>
    <property type="evidence" value="ECO:0007669"/>
    <property type="project" value="InterPro"/>
</dbReference>
<evidence type="ECO:0000256" key="12">
    <source>
        <dbReference type="SAM" id="MobiDB-lite"/>
    </source>
</evidence>
<dbReference type="GO" id="GO:0001919">
    <property type="term" value="P:regulation of receptor recycling"/>
    <property type="evidence" value="ECO:0007669"/>
    <property type="project" value="InterPro"/>
</dbReference>
<dbReference type="InterPro" id="IPR028209">
    <property type="entry name" value="LAMTOR1/MEH1"/>
</dbReference>
<dbReference type="GO" id="GO:0016197">
    <property type="term" value="P:endosomal transport"/>
    <property type="evidence" value="ECO:0007669"/>
    <property type="project" value="InterPro"/>
</dbReference>
<evidence type="ECO:0000256" key="8">
    <source>
        <dbReference type="ARBA" id="ARBA00023139"/>
    </source>
</evidence>
<keyword evidence="10" id="KW-0449">Lipoprotein</keyword>
<comment type="subcellular location">
    <subcellularLocation>
        <location evidence="2">Late endosome membrane</location>
        <topology evidence="2">Lipid-anchor</topology>
        <orientation evidence="2">Cytoplasmic side</orientation>
    </subcellularLocation>
    <subcellularLocation>
        <location evidence="1">Lysosome membrane</location>
        <topology evidence="1">Lipid-anchor</topology>
        <orientation evidence="1">Cytoplasmic side</orientation>
    </subcellularLocation>
</comment>
<proteinExistence type="inferred from homology"/>
<dbReference type="GO" id="GO:0071986">
    <property type="term" value="C:Ragulator complex"/>
    <property type="evidence" value="ECO:0007669"/>
    <property type="project" value="InterPro"/>
</dbReference>
<dbReference type="GO" id="GO:0043410">
    <property type="term" value="P:positive regulation of MAPK cascade"/>
    <property type="evidence" value="ECO:0007669"/>
    <property type="project" value="InterPro"/>
</dbReference>
<evidence type="ECO:0000256" key="9">
    <source>
        <dbReference type="ARBA" id="ARBA00023228"/>
    </source>
</evidence>
<dbReference type="GO" id="GO:0071230">
    <property type="term" value="P:cellular response to amino acid stimulus"/>
    <property type="evidence" value="ECO:0007669"/>
    <property type="project" value="InterPro"/>
</dbReference>
<accession>A0A2B4RS38</accession>
<dbReference type="GO" id="GO:0042632">
    <property type="term" value="P:cholesterol homeostasis"/>
    <property type="evidence" value="ECO:0007669"/>
    <property type="project" value="InterPro"/>
</dbReference>
<dbReference type="STRING" id="50429.A0A2B4RS38"/>
<keyword evidence="6" id="KW-0967">Endosome</keyword>
<gene>
    <name evidence="13" type="primary">Lamtor1</name>
    <name evidence="13" type="ORF">AWC38_SpisGene16558</name>
</gene>